<feature type="binding site" evidence="8">
    <location>
        <position position="137"/>
    </location>
    <ligand>
        <name>phosphoenolpyruvate</name>
        <dbReference type="ChEBI" id="CHEBI:58702"/>
    </ligand>
</feature>
<dbReference type="InterPro" id="IPR006264">
    <property type="entry name" value="EPSP_synthase"/>
</dbReference>
<feature type="compositionally biased region" description="Basic and acidic residues" evidence="9">
    <location>
        <begin position="8"/>
        <end position="18"/>
    </location>
</feature>
<keyword evidence="4 8" id="KW-0028">Amino-acid biosynthesis</keyword>
<dbReference type="Proteomes" id="UP000315364">
    <property type="component" value="Chromosome"/>
</dbReference>
<feature type="binding site" evidence="8">
    <location>
        <position position="109"/>
    </location>
    <ligand>
        <name>phosphoenolpyruvate</name>
        <dbReference type="ChEBI" id="CHEBI:58702"/>
    </ligand>
</feature>
<dbReference type="EC" id="2.5.1.19" evidence="8"/>
<feature type="region of interest" description="Disordered" evidence="9">
    <location>
        <begin position="1"/>
        <end position="30"/>
    </location>
</feature>
<evidence type="ECO:0000259" key="10">
    <source>
        <dbReference type="Pfam" id="PF00275"/>
    </source>
</evidence>
<dbReference type="Gene3D" id="3.65.10.10">
    <property type="entry name" value="Enolpyruvate transferase domain"/>
    <property type="match status" value="2"/>
</dbReference>
<dbReference type="PROSITE" id="PS00104">
    <property type="entry name" value="EPSP_SYNTHASE_1"/>
    <property type="match status" value="1"/>
</dbReference>
<dbReference type="Pfam" id="PF00275">
    <property type="entry name" value="EPSP_synthase"/>
    <property type="match status" value="1"/>
</dbReference>
<comment type="caution">
    <text evidence="8">Lacks conserved residue(s) required for the propagation of feature annotation.</text>
</comment>
<feature type="binding site" evidence="8">
    <location>
        <position position="409"/>
    </location>
    <ligand>
        <name>phosphoenolpyruvate</name>
        <dbReference type="ChEBI" id="CHEBI:58702"/>
    </ligand>
</feature>
<comment type="function">
    <text evidence="8">Catalyzes the transfer of the enolpyruvyl moiety of phosphoenolpyruvate (PEP) to the 5-hydroxyl of shikimate-3-phosphate (S3P) to produce enolpyruvyl shikimate-3-phosphate and inorganic phosphate.</text>
</comment>
<dbReference type="InterPro" id="IPR013792">
    <property type="entry name" value="RNA3'P_cycl/enolpyr_Trfase_a/b"/>
</dbReference>
<dbReference type="EMBL" id="CP042304">
    <property type="protein sequence ID" value="QDZ12368.1"/>
    <property type="molecule type" value="Genomic_DNA"/>
</dbReference>
<accession>A0A5B8LVI1</accession>
<name>A0A5B8LVI1_9HYPH</name>
<dbReference type="InterPro" id="IPR001986">
    <property type="entry name" value="Enolpyruvate_Tfrase_dom"/>
</dbReference>
<dbReference type="GO" id="GO:0009073">
    <property type="term" value="P:aromatic amino acid family biosynthetic process"/>
    <property type="evidence" value="ECO:0007669"/>
    <property type="project" value="UniProtKB-KW"/>
</dbReference>
<evidence type="ECO:0000256" key="5">
    <source>
        <dbReference type="ARBA" id="ARBA00022679"/>
    </source>
</evidence>
<dbReference type="NCBIfam" id="TIGR01356">
    <property type="entry name" value="aroA"/>
    <property type="match status" value="1"/>
</dbReference>
<feature type="binding site" evidence="8">
    <location>
        <position position="366"/>
    </location>
    <ligand>
        <name>phosphoenolpyruvate</name>
        <dbReference type="ChEBI" id="CHEBI:58702"/>
    </ligand>
</feature>
<dbReference type="OrthoDB" id="9809920at2"/>
<evidence type="ECO:0000313" key="11">
    <source>
        <dbReference type="EMBL" id="QDZ12368.1"/>
    </source>
</evidence>
<dbReference type="GO" id="GO:0008652">
    <property type="term" value="P:amino acid biosynthetic process"/>
    <property type="evidence" value="ECO:0007669"/>
    <property type="project" value="UniProtKB-KW"/>
</dbReference>
<comment type="subcellular location">
    <subcellularLocation>
        <location evidence="8">Cytoplasm</location>
    </subcellularLocation>
</comment>
<evidence type="ECO:0000256" key="9">
    <source>
        <dbReference type="SAM" id="MobiDB-lite"/>
    </source>
</evidence>
<dbReference type="InterPro" id="IPR023193">
    <property type="entry name" value="EPSP_synthase_CS"/>
</dbReference>
<dbReference type="KEGG" id="dea:FPZ08_17395"/>
<sequence>MTQKTAKKTAENRPERIPRASHGATPLTGRFATPGDKAISHRALILGALAVGRTSIEGLLEAQDVLATVAALRQLGIHIEQRDAAWHVHGLGVGGLLAPGKVLDMGNSGTGTRLLMGLLAPYNFTARFTGGPTLLRRPMQPLLDALAPIGTVASETADGRLPLALKGPKMALPLRHVMEAPSEQIKSALLLAAAQVAGMSTIVEPVATGDHTEKLLADFGAAIEVAHDEAGGATITINGLTELRPRRLVVPGDPSSAAYPVVAALIVPGSELLIENVLINPVRTGLIDTLLEMGGDIQFINQHEAGGEHVADLRVRSSRLKGMRIGAAHAATMLDDIPALAIAAAYAQGETVIEGLGELREQECDRLAAIAAGLAASKVTVAEGDTDLTIGGIGKVEGGGTVLSQGDHRIAMSFLVLGLNSQKRVTLDDTSAIAASFPGFVEAMTAAGARFEPVKGH</sequence>
<dbReference type="AlphaFoldDB" id="A0A5B8LVI1"/>
<dbReference type="PANTHER" id="PTHR21090">
    <property type="entry name" value="AROM/DEHYDROQUINATE SYNTHASE"/>
    <property type="match status" value="1"/>
</dbReference>
<feature type="binding site" evidence="8">
    <location>
        <position position="184"/>
    </location>
    <ligand>
        <name>phosphoenolpyruvate</name>
        <dbReference type="ChEBI" id="CHEBI:58702"/>
    </ligand>
</feature>
<dbReference type="FunFam" id="3.65.10.10:FF:000005">
    <property type="entry name" value="3-phosphoshikimate 1-carboxyvinyltransferase"/>
    <property type="match status" value="1"/>
</dbReference>
<proteinExistence type="inferred from homology"/>
<comment type="similarity">
    <text evidence="2 8">Belongs to the EPSP synthase family.</text>
</comment>
<evidence type="ECO:0000313" key="12">
    <source>
        <dbReference type="Proteomes" id="UP000315364"/>
    </source>
</evidence>
<feature type="binding site" evidence="8">
    <location>
        <position position="362"/>
    </location>
    <ligand>
        <name>3-phosphoshikimate</name>
        <dbReference type="ChEBI" id="CHEBI:145989"/>
    </ligand>
</feature>
<dbReference type="RefSeq" id="WP_146291321.1">
    <property type="nucleotide sequence ID" value="NZ_CP042304.1"/>
</dbReference>
<keyword evidence="6 8" id="KW-0057">Aromatic amino acid biosynthesis</keyword>
<evidence type="ECO:0000256" key="3">
    <source>
        <dbReference type="ARBA" id="ARBA00022490"/>
    </source>
</evidence>
<dbReference type="GO" id="GO:0009423">
    <property type="term" value="P:chorismate biosynthetic process"/>
    <property type="evidence" value="ECO:0007669"/>
    <property type="project" value="UniProtKB-UniRule"/>
</dbReference>
<gene>
    <name evidence="8 11" type="primary">aroA</name>
    <name evidence="11" type="ORF">FPZ08_17395</name>
</gene>
<dbReference type="GO" id="GO:0005737">
    <property type="term" value="C:cytoplasm"/>
    <property type="evidence" value="ECO:0007669"/>
    <property type="project" value="UniProtKB-SubCell"/>
</dbReference>
<dbReference type="PIRSF" id="PIRSF000505">
    <property type="entry name" value="EPSPS"/>
    <property type="match status" value="1"/>
</dbReference>
<comment type="subunit">
    <text evidence="8">Monomer.</text>
</comment>
<evidence type="ECO:0000256" key="6">
    <source>
        <dbReference type="ARBA" id="ARBA00023141"/>
    </source>
</evidence>
<feature type="domain" description="Enolpyruvate transferase" evidence="10">
    <location>
        <begin position="24"/>
        <end position="444"/>
    </location>
</feature>
<keyword evidence="12" id="KW-1185">Reference proteome</keyword>
<dbReference type="PANTHER" id="PTHR21090:SF5">
    <property type="entry name" value="PENTAFUNCTIONAL AROM POLYPEPTIDE"/>
    <property type="match status" value="1"/>
</dbReference>
<dbReference type="SUPFAM" id="SSF55205">
    <property type="entry name" value="EPT/RTPC-like"/>
    <property type="match status" value="1"/>
</dbReference>
<feature type="binding site" evidence="8">
    <location>
        <position position="335"/>
    </location>
    <ligand>
        <name>3-phosphoshikimate</name>
        <dbReference type="ChEBI" id="CHEBI:145989"/>
    </ligand>
</feature>
<reference evidence="11 12" key="1">
    <citation type="submission" date="2019-07" db="EMBL/GenBank/DDBJ databases">
        <title>Full genome sequence of Devosia sp. Gsoil 520.</title>
        <authorList>
            <person name="Im W.-T."/>
        </authorList>
    </citation>
    <scope>NUCLEOTIDE SEQUENCE [LARGE SCALE GENOMIC DNA]</scope>
    <source>
        <strain evidence="11 12">Gsoil 520</strain>
    </source>
</reference>
<evidence type="ECO:0000256" key="4">
    <source>
        <dbReference type="ARBA" id="ARBA00022605"/>
    </source>
</evidence>
<feature type="binding site" evidence="8">
    <location>
        <position position="182"/>
    </location>
    <ligand>
        <name>3-phosphoshikimate</name>
        <dbReference type="ChEBI" id="CHEBI:145989"/>
    </ligand>
</feature>
<evidence type="ECO:0000256" key="1">
    <source>
        <dbReference type="ARBA" id="ARBA00004811"/>
    </source>
</evidence>
<evidence type="ECO:0000256" key="7">
    <source>
        <dbReference type="ARBA" id="ARBA00044633"/>
    </source>
</evidence>
<protein>
    <recommendedName>
        <fullName evidence="8">3-phosphoshikimate 1-carboxyvinyltransferase</fullName>
        <ecNumber evidence="8">2.5.1.19</ecNumber>
    </recommendedName>
    <alternativeName>
        <fullName evidence="8">5-enolpyruvylshikimate-3-phosphate synthase</fullName>
        <shortName evidence="8">EPSP synthase</shortName>
        <shortName evidence="8">EPSPS</shortName>
    </alternativeName>
</protein>
<dbReference type="CDD" id="cd01556">
    <property type="entry name" value="EPSP_synthase"/>
    <property type="match status" value="1"/>
</dbReference>
<organism evidence="11 12">
    <name type="scientific">Devosia ginsengisoli</name>
    <dbReference type="NCBI Taxonomy" id="400770"/>
    <lineage>
        <taxon>Bacteria</taxon>
        <taxon>Pseudomonadati</taxon>
        <taxon>Pseudomonadota</taxon>
        <taxon>Alphaproteobacteria</taxon>
        <taxon>Hyphomicrobiales</taxon>
        <taxon>Devosiaceae</taxon>
        <taxon>Devosia</taxon>
    </lineage>
</organism>
<feature type="binding site" evidence="8">
    <location>
        <position position="37"/>
    </location>
    <ligand>
        <name>phosphoenolpyruvate</name>
        <dbReference type="ChEBI" id="CHEBI:58702"/>
    </ligand>
</feature>
<dbReference type="GO" id="GO:0003866">
    <property type="term" value="F:3-phosphoshikimate 1-carboxyvinyltransferase activity"/>
    <property type="evidence" value="ECO:0007669"/>
    <property type="project" value="UniProtKB-UniRule"/>
</dbReference>
<keyword evidence="3 8" id="KW-0963">Cytoplasm</keyword>
<comment type="catalytic activity">
    <reaction evidence="7">
        <text>3-phosphoshikimate + phosphoenolpyruvate = 5-O-(1-carboxyvinyl)-3-phosphoshikimate + phosphate</text>
        <dbReference type="Rhea" id="RHEA:21256"/>
        <dbReference type="ChEBI" id="CHEBI:43474"/>
        <dbReference type="ChEBI" id="CHEBI:57701"/>
        <dbReference type="ChEBI" id="CHEBI:58702"/>
        <dbReference type="ChEBI" id="CHEBI:145989"/>
        <dbReference type="EC" id="2.5.1.19"/>
    </reaction>
    <physiologicalReaction direction="left-to-right" evidence="7">
        <dbReference type="Rhea" id="RHEA:21257"/>
    </physiologicalReaction>
</comment>
<dbReference type="HAMAP" id="MF_00210">
    <property type="entry name" value="EPSP_synth"/>
    <property type="match status" value="1"/>
</dbReference>
<dbReference type="UniPathway" id="UPA00053">
    <property type="reaction ID" value="UER00089"/>
</dbReference>
<evidence type="ECO:0000256" key="8">
    <source>
        <dbReference type="HAMAP-Rule" id="MF_00210"/>
    </source>
</evidence>
<evidence type="ECO:0000256" key="2">
    <source>
        <dbReference type="ARBA" id="ARBA00009948"/>
    </source>
</evidence>
<dbReference type="InterPro" id="IPR036968">
    <property type="entry name" value="Enolpyruvate_Tfrase_sf"/>
</dbReference>
<feature type="active site" description="Proton acceptor" evidence="8">
    <location>
        <position position="335"/>
    </location>
</feature>
<comment type="pathway">
    <text evidence="1 8">Metabolic intermediate biosynthesis; chorismate biosynthesis; chorismate from D-erythrose 4-phosphate and phosphoenolpyruvate: step 6/7.</text>
</comment>
<feature type="binding site" evidence="8">
    <location>
        <position position="184"/>
    </location>
    <ligand>
        <name>3-phosphoshikimate</name>
        <dbReference type="ChEBI" id="CHEBI:145989"/>
    </ligand>
</feature>
<feature type="binding site" evidence="8">
    <location>
        <position position="37"/>
    </location>
    <ligand>
        <name>3-phosphoshikimate</name>
        <dbReference type="ChEBI" id="CHEBI:145989"/>
    </ligand>
</feature>
<feature type="binding site" evidence="8">
    <location>
        <position position="42"/>
    </location>
    <ligand>
        <name>3-phosphoshikimate</name>
        <dbReference type="ChEBI" id="CHEBI:145989"/>
    </ligand>
</feature>
<keyword evidence="5 8" id="KW-0808">Transferase</keyword>